<evidence type="ECO:0000259" key="12">
    <source>
        <dbReference type="PROSITE" id="PS52039"/>
    </source>
</evidence>
<keyword evidence="8 10" id="KW-0238">DNA-binding</keyword>
<dbReference type="CDD" id="cd03363">
    <property type="entry name" value="TOPRIM_TopoIA_TopoI"/>
    <property type="match status" value="1"/>
</dbReference>
<evidence type="ECO:0000259" key="11">
    <source>
        <dbReference type="PROSITE" id="PS50880"/>
    </source>
</evidence>
<dbReference type="Pfam" id="PF01751">
    <property type="entry name" value="Toprim"/>
    <property type="match status" value="1"/>
</dbReference>
<dbReference type="PRINTS" id="PR00417">
    <property type="entry name" value="PRTPISMRASEI"/>
</dbReference>
<evidence type="ECO:0000256" key="1">
    <source>
        <dbReference type="ARBA" id="ARBA00000213"/>
    </source>
</evidence>
<evidence type="ECO:0000256" key="5">
    <source>
        <dbReference type="ARBA" id="ARBA00022833"/>
    </source>
</evidence>
<organism evidence="13 14">
    <name type="scientific">Candidatus Faecenecus gallistercoris</name>
    <dbReference type="NCBI Taxonomy" id="2840793"/>
    <lineage>
        <taxon>Bacteria</taxon>
        <taxon>Bacillati</taxon>
        <taxon>Bacillota</taxon>
        <taxon>Bacillota incertae sedis</taxon>
        <taxon>Candidatus Faecenecus</taxon>
    </lineage>
</organism>
<protein>
    <recommendedName>
        <fullName evidence="10">DNA topoisomerase 1</fullName>
        <ecNumber evidence="10">5.6.2.1</ecNumber>
    </recommendedName>
    <alternativeName>
        <fullName evidence="10">DNA topoisomerase I</fullName>
    </alternativeName>
</protein>
<dbReference type="CDD" id="cd00186">
    <property type="entry name" value="TOP1Ac"/>
    <property type="match status" value="1"/>
</dbReference>
<dbReference type="InterPro" id="IPR034149">
    <property type="entry name" value="TOPRIM_TopoI"/>
</dbReference>
<evidence type="ECO:0000256" key="4">
    <source>
        <dbReference type="ARBA" id="ARBA00022771"/>
    </source>
</evidence>
<dbReference type="Pfam" id="PF01131">
    <property type="entry name" value="Topoisom_bac"/>
    <property type="match status" value="1"/>
</dbReference>
<dbReference type="SUPFAM" id="SSF57783">
    <property type="entry name" value="Zinc beta-ribbon"/>
    <property type="match status" value="2"/>
</dbReference>
<dbReference type="NCBIfam" id="TIGR01051">
    <property type="entry name" value="topA_bact"/>
    <property type="match status" value="1"/>
</dbReference>
<evidence type="ECO:0000256" key="10">
    <source>
        <dbReference type="HAMAP-Rule" id="MF_00952"/>
    </source>
</evidence>
<gene>
    <name evidence="10 13" type="primary">topA</name>
    <name evidence="13" type="ORF">IAC85_03505</name>
</gene>
<dbReference type="Pfam" id="PF01396">
    <property type="entry name" value="Zn_ribbon_Top1"/>
    <property type="match status" value="3"/>
</dbReference>
<evidence type="ECO:0000313" key="14">
    <source>
        <dbReference type="Proteomes" id="UP000886725"/>
    </source>
</evidence>
<comment type="caution">
    <text evidence="13">The sequence shown here is derived from an EMBL/GenBank/DDBJ whole genome shotgun (WGS) entry which is preliminary data.</text>
</comment>
<evidence type="ECO:0000313" key="13">
    <source>
        <dbReference type="EMBL" id="HIQ64784.1"/>
    </source>
</evidence>
<dbReference type="GO" id="GO:0003917">
    <property type="term" value="F:DNA topoisomerase type I (single strand cut, ATP-independent) activity"/>
    <property type="evidence" value="ECO:0007669"/>
    <property type="project" value="UniProtKB-UniRule"/>
</dbReference>
<dbReference type="GO" id="GO:0005694">
    <property type="term" value="C:chromosome"/>
    <property type="evidence" value="ECO:0007669"/>
    <property type="project" value="InterPro"/>
</dbReference>
<feature type="region of interest" description="Interaction with DNA" evidence="10">
    <location>
        <begin position="165"/>
        <end position="170"/>
    </location>
</feature>
<feature type="site" description="Interaction with DNA" evidence="10">
    <location>
        <position position="146"/>
    </location>
</feature>
<feature type="domain" description="Toprim" evidence="11">
    <location>
        <begin position="3"/>
        <end position="116"/>
    </location>
</feature>
<feature type="site" description="Interaction with DNA" evidence="10">
    <location>
        <position position="142"/>
    </location>
</feature>
<dbReference type="SMART" id="SM00493">
    <property type="entry name" value="TOPRIM"/>
    <property type="match status" value="1"/>
</dbReference>
<dbReference type="SUPFAM" id="SSF56712">
    <property type="entry name" value="Prokaryotic type I DNA topoisomerase"/>
    <property type="match status" value="1"/>
</dbReference>
<dbReference type="PANTHER" id="PTHR42785:SF1">
    <property type="entry name" value="DNA TOPOISOMERASE"/>
    <property type="match status" value="1"/>
</dbReference>
<evidence type="ECO:0000256" key="2">
    <source>
        <dbReference type="ARBA" id="ARBA00009446"/>
    </source>
</evidence>
<dbReference type="AlphaFoldDB" id="A0A9D0YZ84"/>
<comment type="function">
    <text evidence="10">Releases the supercoiling and torsional tension of DNA, which is introduced during the DNA replication and transcription, by transiently cleaving and rejoining one strand of the DNA duplex. Introduces a single-strand break via transesterification at a target site in duplex DNA. The scissile phosphodiester is attacked by the catalytic tyrosine of the enzyme, resulting in the formation of a DNA-(5'-phosphotyrosyl)-enzyme intermediate and the expulsion of a 3'-OH DNA strand. The free DNA strand then undergoes passage around the unbroken strand, thus removing DNA supercoils. Finally, in the religation step, the DNA 3'-OH attacks the covalent intermediate to expel the active-site tyrosine and restore the DNA phosphodiester backbone.</text>
</comment>
<evidence type="ECO:0000256" key="3">
    <source>
        <dbReference type="ARBA" id="ARBA00022723"/>
    </source>
</evidence>
<dbReference type="Gene3D" id="3.40.50.140">
    <property type="match status" value="1"/>
</dbReference>
<dbReference type="Gene3D" id="1.10.290.10">
    <property type="entry name" value="Topoisomerase I, domain 4"/>
    <property type="match status" value="1"/>
</dbReference>
<dbReference type="InterPro" id="IPR013826">
    <property type="entry name" value="Topo_IA_cen_sub3"/>
</dbReference>
<proteinExistence type="inferred from homology"/>
<feature type="site" description="Interaction with DNA" evidence="10">
    <location>
        <position position="33"/>
    </location>
</feature>
<dbReference type="PROSITE" id="PS00396">
    <property type="entry name" value="TOPO_IA_1"/>
    <property type="match status" value="1"/>
</dbReference>
<sequence>MSKKLIIVESPSKSHTIEKYLGKEYHVVASKGHIRDLATTGKYGLGVDIEHGFKPNYEEIPGKKKLIADLKKLAKSADHVYLATDPDREGEAISWHLKDALDIKDEDYDRVLFYEITKNKVLEGLSSPTKIDENLVHSQETRRILDRIIGFRLSKLMQRKTGGKSAGRVQSVALKLVVDREREIQNFVPEEYWTITAHFDSYDSELFQHHHKKIELHNEEEANAVLKDLKDIFTVESVESKIKNKSSKPPYITSTLQQDASNKLNFPAKKTMSIAQKLYEGIDLGSETTGLITYMRTDSTRLSADFINPARAQIEKKYGQDYVGAVKKSKNTEHIQDGHEAIRPTSVMRTPESVKEYLSSDEYKLYSLIYARALASLMADAKVNATTVVLDNNDYQFKTTGQVLVFDGYLKVYKDFESSEDKIIPDFEKLKGTNLKANDIESKQHFTQPPARYTEAKLIHEMEELGIGRPSTYAKTMDTIKERNYVTMVDKKFVPTEIGMETTDKLQEYFADLINVKYTAQMETDLDTIAQGELDGEKVLEDFYGKFSEEIDNAFANMEKKAPEETGENCPNCGSPLVKRKGKYGEFVACSNYPTCKYIKKEEKEQKEVCTCLKCGHPIVERKTKKGKIFYGCSNYPKCKEAFWDKPTGDTCPECGAMLVIKNNNICCSSCDYEK</sequence>
<dbReference type="InterPro" id="IPR013497">
    <property type="entry name" value="Topo_IA_cen"/>
</dbReference>
<reference evidence="13" key="2">
    <citation type="journal article" date="2021" name="PeerJ">
        <title>Extensive microbial diversity within the chicken gut microbiome revealed by metagenomics and culture.</title>
        <authorList>
            <person name="Gilroy R."/>
            <person name="Ravi A."/>
            <person name="Getino M."/>
            <person name="Pursley I."/>
            <person name="Horton D.L."/>
            <person name="Alikhan N.F."/>
            <person name="Baker D."/>
            <person name="Gharbi K."/>
            <person name="Hall N."/>
            <person name="Watson M."/>
            <person name="Adriaenssens E.M."/>
            <person name="Foster-Nyarko E."/>
            <person name="Jarju S."/>
            <person name="Secka A."/>
            <person name="Antonio M."/>
            <person name="Oren A."/>
            <person name="Chaudhuri R.R."/>
            <person name="La Ragione R."/>
            <person name="Hildebrand F."/>
            <person name="Pallen M.J."/>
        </authorList>
    </citation>
    <scope>NUCLEOTIDE SEQUENCE</scope>
    <source>
        <strain evidence="13">CHK165-10780</strain>
    </source>
</reference>
<keyword evidence="5" id="KW-0862">Zinc</keyword>
<dbReference type="GO" id="GO:0003677">
    <property type="term" value="F:DNA binding"/>
    <property type="evidence" value="ECO:0007669"/>
    <property type="project" value="UniProtKB-KW"/>
</dbReference>
<reference evidence="13" key="1">
    <citation type="submission" date="2020-10" db="EMBL/GenBank/DDBJ databases">
        <authorList>
            <person name="Gilroy R."/>
        </authorList>
    </citation>
    <scope>NUCLEOTIDE SEQUENCE</scope>
    <source>
        <strain evidence="13">CHK165-10780</strain>
    </source>
</reference>
<dbReference type="EC" id="5.6.2.1" evidence="10"/>
<keyword evidence="4" id="KW-0863">Zinc-finger</keyword>
<feature type="domain" description="Topo IA-type catalytic" evidence="12">
    <location>
        <begin position="132"/>
        <end position="551"/>
    </location>
</feature>
<dbReference type="PANTHER" id="PTHR42785">
    <property type="entry name" value="DNA TOPOISOMERASE, TYPE IA, CORE"/>
    <property type="match status" value="1"/>
</dbReference>
<evidence type="ECO:0000256" key="6">
    <source>
        <dbReference type="ARBA" id="ARBA00022842"/>
    </source>
</evidence>
<dbReference type="InterPro" id="IPR013498">
    <property type="entry name" value="Topo_IA_Znf"/>
</dbReference>
<dbReference type="InterPro" id="IPR003601">
    <property type="entry name" value="Topo_IA_2"/>
</dbReference>
<keyword evidence="3" id="KW-0479">Metal-binding</keyword>
<dbReference type="InterPro" id="IPR006171">
    <property type="entry name" value="TOPRIM_dom"/>
</dbReference>
<dbReference type="HAMAP" id="MF_00952">
    <property type="entry name" value="Topoisom_1_prok"/>
    <property type="match status" value="1"/>
</dbReference>
<comment type="caution">
    <text evidence="10">Lacks conserved residue(s) required for the propagation of feature annotation.</text>
</comment>
<dbReference type="GO" id="GO:0006265">
    <property type="term" value="P:DNA topological change"/>
    <property type="evidence" value="ECO:0007669"/>
    <property type="project" value="UniProtKB-UniRule"/>
</dbReference>
<dbReference type="SMART" id="SM00437">
    <property type="entry name" value="TOP1Ac"/>
    <property type="match status" value="1"/>
</dbReference>
<dbReference type="InterPro" id="IPR003602">
    <property type="entry name" value="Topo_IA_DNA-bd_dom"/>
</dbReference>
<evidence type="ECO:0000256" key="7">
    <source>
        <dbReference type="ARBA" id="ARBA00023029"/>
    </source>
</evidence>
<accession>A0A9D0YZ84</accession>
<dbReference type="InterPro" id="IPR013824">
    <property type="entry name" value="Topo_IA_cen_sub1"/>
</dbReference>
<keyword evidence="6" id="KW-0460">Magnesium</keyword>
<name>A0A9D0YZ84_9FIRM</name>
<dbReference type="Gene3D" id="2.70.20.10">
    <property type="entry name" value="Topoisomerase I, domain 3"/>
    <property type="match status" value="1"/>
</dbReference>
<dbReference type="InterPro" id="IPR013825">
    <property type="entry name" value="Topo_IA_cen_sub2"/>
</dbReference>
<dbReference type="GO" id="GO:0008270">
    <property type="term" value="F:zinc ion binding"/>
    <property type="evidence" value="ECO:0007669"/>
    <property type="project" value="UniProtKB-KW"/>
</dbReference>
<feature type="site" description="Interaction with DNA" evidence="10">
    <location>
        <position position="296"/>
    </location>
</feature>
<dbReference type="PROSITE" id="PS50880">
    <property type="entry name" value="TOPRIM"/>
    <property type="match status" value="1"/>
</dbReference>
<keyword evidence="7 10" id="KW-0799">Topoisomerase</keyword>
<comment type="similarity">
    <text evidence="2 10">Belongs to the type IA topoisomerase family.</text>
</comment>
<feature type="site" description="Interaction with DNA" evidence="10">
    <location>
        <position position="483"/>
    </location>
</feature>
<comment type="subunit">
    <text evidence="10">Monomer.</text>
</comment>
<dbReference type="Proteomes" id="UP000886725">
    <property type="component" value="Unassembled WGS sequence"/>
</dbReference>
<dbReference type="PROSITE" id="PS52039">
    <property type="entry name" value="TOPO_IA_2"/>
    <property type="match status" value="1"/>
</dbReference>
<keyword evidence="9 10" id="KW-0413">Isomerase</keyword>
<feature type="active site" description="O-(5'-phospho-DNA)-tyrosine intermediate" evidence="10">
    <location>
        <position position="294"/>
    </location>
</feature>
<dbReference type="SMART" id="SM00436">
    <property type="entry name" value="TOP1Bc"/>
    <property type="match status" value="1"/>
</dbReference>
<comment type="catalytic activity">
    <reaction evidence="1 10">
        <text>ATP-independent breakage of single-stranded DNA, followed by passage and rejoining.</text>
        <dbReference type="EC" id="5.6.2.1"/>
    </reaction>
</comment>
<dbReference type="Gene3D" id="1.10.460.10">
    <property type="entry name" value="Topoisomerase I, domain 2"/>
    <property type="match status" value="1"/>
</dbReference>
<dbReference type="EMBL" id="DVFU01000067">
    <property type="protein sequence ID" value="HIQ64784.1"/>
    <property type="molecule type" value="Genomic_DNA"/>
</dbReference>
<dbReference type="InterPro" id="IPR028612">
    <property type="entry name" value="Topoisom_1_IA"/>
</dbReference>
<dbReference type="Gene3D" id="3.30.65.10">
    <property type="entry name" value="Bacterial Topoisomerase I, domain 1"/>
    <property type="match status" value="2"/>
</dbReference>
<dbReference type="InterPro" id="IPR023406">
    <property type="entry name" value="Topo_IA_AS"/>
</dbReference>
<evidence type="ECO:0000256" key="9">
    <source>
        <dbReference type="ARBA" id="ARBA00023235"/>
    </source>
</evidence>
<dbReference type="InterPro" id="IPR023405">
    <property type="entry name" value="Topo_IA_core_domain"/>
</dbReference>
<dbReference type="InterPro" id="IPR005733">
    <property type="entry name" value="TopoI_bac-type"/>
</dbReference>
<dbReference type="InterPro" id="IPR000380">
    <property type="entry name" value="Topo_IA"/>
</dbReference>
<feature type="site" description="Interaction with DNA" evidence="10">
    <location>
        <position position="143"/>
    </location>
</feature>
<evidence type="ECO:0000256" key="8">
    <source>
        <dbReference type="ARBA" id="ARBA00023125"/>
    </source>
</evidence>